<evidence type="ECO:0000313" key="3">
    <source>
        <dbReference type="Proteomes" id="UP000824782"/>
    </source>
</evidence>
<reference evidence="2" key="1">
    <citation type="thesis" date="2020" institute="ProQuest LLC" country="789 East Eisenhower Parkway, Ann Arbor, MI, USA">
        <title>Comparative Genomics and Chromosome Evolution.</title>
        <authorList>
            <person name="Mudd A.B."/>
        </authorList>
    </citation>
    <scope>NUCLEOTIDE SEQUENCE</scope>
    <source>
        <strain evidence="2">237g6f4</strain>
        <tissue evidence="2">Blood</tissue>
    </source>
</reference>
<keyword evidence="3" id="KW-1185">Reference proteome</keyword>
<organism evidence="2 3">
    <name type="scientific">Engystomops pustulosus</name>
    <name type="common">Tungara frog</name>
    <name type="synonym">Physalaemus pustulosus</name>
    <dbReference type="NCBI Taxonomy" id="76066"/>
    <lineage>
        <taxon>Eukaryota</taxon>
        <taxon>Metazoa</taxon>
        <taxon>Chordata</taxon>
        <taxon>Craniata</taxon>
        <taxon>Vertebrata</taxon>
        <taxon>Euteleostomi</taxon>
        <taxon>Amphibia</taxon>
        <taxon>Batrachia</taxon>
        <taxon>Anura</taxon>
        <taxon>Neobatrachia</taxon>
        <taxon>Hyloidea</taxon>
        <taxon>Leptodactylidae</taxon>
        <taxon>Leiuperinae</taxon>
        <taxon>Engystomops</taxon>
    </lineage>
</organism>
<name>A0AAV6YW38_ENGPU</name>
<dbReference type="AlphaFoldDB" id="A0AAV6YW38"/>
<feature type="region of interest" description="Disordered" evidence="1">
    <location>
        <begin position="1"/>
        <end position="23"/>
    </location>
</feature>
<accession>A0AAV6YW38</accession>
<protein>
    <submittedName>
        <fullName evidence="2">Uncharacterized protein</fullName>
    </submittedName>
</protein>
<gene>
    <name evidence="2" type="ORF">GDO81_021022</name>
</gene>
<dbReference type="Proteomes" id="UP000824782">
    <property type="component" value="Unassembled WGS sequence"/>
</dbReference>
<evidence type="ECO:0000313" key="2">
    <source>
        <dbReference type="EMBL" id="KAG8539357.1"/>
    </source>
</evidence>
<sequence length="89" mass="10314">MRFSFSSANHWTQYSEGQSRSRGARGVNLVYSLIPTPVHDPYSLYYTSHRVLSRSHAVRPMVQCPPPPPSVYYIITNWNLQHRPILQTL</sequence>
<feature type="compositionally biased region" description="Polar residues" evidence="1">
    <location>
        <begin position="1"/>
        <end position="21"/>
    </location>
</feature>
<dbReference type="EMBL" id="WNYA01014988">
    <property type="protein sequence ID" value="KAG8539357.1"/>
    <property type="molecule type" value="Genomic_DNA"/>
</dbReference>
<comment type="caution">
    <text evidence="2">The sequence shown here is derived from an EMBL/GenBank/DDBJ whole genome shotgun (WGS) entry which is preliminary data.</text>
</comment>
<proteinExistence type="predicted"/>
<evidence type="ECO:0000256" key="1">
    <source>
        <dbReference type="SAM" id="MobiDB-lite"/>
    </source>
</evidence>